<accession>A0A9P7SBI5</accession>
<dbReference type="OrthoDB" id="5153223at2759"/>
<proteinExistence type="predicted"/>
<organism evidence="1 2">
    <name type="scientific">Claviceps pazoutovae</name>
    <dbReference type="NCBI Taxonomy" id="1649127"/>
    <lineage>
        <taxon>Eukaryota</taxon>
        <taxon>Fungi</taxon>
        <taxon>Dikarya</taxon>
        <taxon>Ascomycota</taxon>
        <taxon>Pezizomycotina</taxon>
        <taxon>Sordariomycetes</taxon>
        <taxon>Hypocreomycetidae</taxon>
        <taxon>Hypocreales</taxon>
        <taxon>Clavicipitaceae</taxon>
        <taxon>Claviceps</taxon>
    </lineage>
</organism>
<dbReference type="Proteomes" id="UP000706124">
    <property type="component" value="Unassembled WGS sequence"/>
</dbReference>
<dbReference type="EMBL" id="SRPO01001000">
    <property type="protein sequence ID" value="KAG5927547.1"/>
    <property type="molecule type" value="Genomic_DNA"/>
</dbReference>
<protein>
    <submittedName>
        <fullName evidence="1">Uncharacterized protein</fullName>
    </submittedName>
</protein>
<dbReference type="AlphaFoldDB" id="A0A9P7SBI5"/>
<name>A0A9P7SBI5_9HYPO</name>
<comment type="caution">
    <text evidence="1">The sequence shown here is derived from an EMBL/GenBank/DDBJ whole genome shotgun (WGS) entry which is preliminary data.</text>
</comment>
<feature type="non-terminal residue" evidence="1">
    <location>
        <position position="260"/>
    </location>
</feature>
<evidence type="ECO:0000313" key="2">
    <source>
        <dbReference type="Proteomes" id="UP000706124"/>
    </source>
</evidence>
<reference evidence="1 2" key="1">
    <citation type="journal article" date="2020" name="bioRxiv">
        <title>Whole genome comparisons of ergot fungi reveals the divergence and evolution of species within the genus Claviceps are the result of varying mechanisms driving genome evolution and host range expansion.</title>
        <authorList>
            <person name="Wyka S.A."/>
            <person name="Mondo S.J."/>
            <person name="Liu M."/>
            <person name="Dettman J."/>
            <person name="Nalam V."/>
            <person name="Broders K.D."/>
        </authorList>
    </citation>
    <scope>NUCLEOTIDE SEQUENCE [LARGE SCALE GENOMIC DNA]</scope>
    <source>
        <strain evidence="1 2">CCC 1485</strain>
    </source>
</reference>
<evidence type="ECO:0000313" key="1">
    <source>
        <dbReference type="EMBL" id="KAG5927547.1"/>
    </source>
</evidence>
<keyword evidence="2" id="KW-1185">Reference proteome</keyword>
<gene>
    <name evidence="1" type="ORF">E4U60_000144</name>
</gene>
<sequence>MGPWMMDREVPTQVRKLSRIIIPEKRLRKKKSLIFWSCSPFSCQPTDLDGVASILTFTNNARNRFKPRSRYLQTDWDLRLPSVAKVLNSRYVKSVGFSPVEVLYGLSRASDVGLEVFLTQASRGWDDHFCRSLAWPLEMSLEGDSRVYWMGHVEERRSEVQCRGQLEAVGRRDRHEQRSSKPFAPGDMVMILAEGKPPKLRPRWCGRFRVKLRVGRASYQLANLDGSRIRGGFGLDFHEDALKLSEPRTGYLQTPWDELL</sequence>